<feature type="region of interest" description="Disordered" evidence="1">
    <location>
        <begin position="1"/>
        <end position="94"/>
    </location>
</feature>
<feature type="compositionally biased region" description="Basic and acidic residues" evidence="1">
    <location>
        <begin position="69"/>
        <end position="94"/>
    </location>
</feature>
<accession>A0A0W1RC49</accession>
<keyword evidence="3" id="KW-1185">Reference proteome</keyword>
<name>A0A0W1RC49_9EURY</name>
<dbReference type="InterPro" id="IPR008633">
    <property type="entry name" value="GvpH"/>
</dbReference>
<comment type="caution">
    <text evidence="2">The sequence shown here is derived from an EMBL/GenBank/DDBJ whole genome shotgun (WGS) entry which is preliminary data.</text>
</comment>
<dbReference type="AlphaFoldDB" id="A0A0W1RC49"/>
<protein>
    <submittedName>
        <fullName evidence="2">Uncharacterized protein</fullName>
    </submittedName>
</protein>
<reference evidence="2 3" key="1">
    <citation type="submission" date="2015-12" db="EMBL/GenBank/DDBJ databases">
        <title>Haloprofundus marisrubri gen. nov., sp. nov., an extremely halophilic archaeon isolated from the Discovery deep brine-seawater interface in the Red Sea.</title>
        <authorList>
            <person name="Zhang G."/>
            <person name="Stingl U."/>
            <person name="Rashid M."/>
        </authorList>
    </citation>
    <scope>NUCLEOTIDE SEQUENCE [LARGE SCALE GENOMIC DNA]</scope>
    <source>
        <strain evidence="2 3">SB9</strain>
    </source>
</reference>
<evidence type="ECO:0000313" key="2">
    <source>
        <dbReference type="EMBL" id="KTG10954.1"/>
    </source>
</evidence>
<organism evidence="2 3">
    <name type="scientific">Haloprofundus marisrubri</name>
    <dbReference type="NCBI Taxonomy" id="1514971"/>
    <lineage>
        <taxon>Archaea</taxon>
        <taxon>Methanobacteriati</taxon>
        <taxon>Methanobacteriota</taxon>
        <taxon>Stenosarchaea group</taxon>
        <taxon>Halobacteria</taxon>
        <taxon>Halobacteriales</taxon>
        <taxon>Haloferacaceae</taxon>
        <taxon>Haloprofundus</taxon>
    </lineage>
</organism>
<evidence type="ECO:0000256" key="1">
    <source>
        <dbReference type="SAM" id="MobiDB-lite"/>
    </source>
</evidence>
<dbReference type="Pfam" id="PF05455">
    <property type="entry name" value="GvpH"/>
    <property type="match status" value="1"/>
</dbReference>
<dbReference type="OrthoDB" id="375985at2157"/>
<dbReference type="RefSeq" id="WP_058580753.1">
    <property type="nucleotide sequence ID" value="NZ_LOPU01000016.1"/>
</dbReference>
<proteinExistence type="predicted"/>
<evidence type="ECO:0000313" key="3">
    <source>
        <dbReference type="Proteomes" id="UP000054387"/>
    </source>
</evidence>
<dbReference type="EMBL" id="LOPU01000016">
    <property type="protein sequence ID" value="KTG10954.1"/>
    <property type="molecule type" value="Genomic_DNA"/>
</dbReference>
<dbReference type="Proteomes" id="UP000054387">
    <property type="component" value="Unassembled WGS sequence"/>
</dbReference>
<gene>
    <name evidence="2" type="ORF">AUR64_07205</name>
</gene>
<dbReference type="STRING" id="1514971.AUR64_07205"/>
<feature type="compositionally biased region" description="Basic and acidic residues" evidence="1">
    <location>
        <begin position="1"/>
        <end position="12"/>
    </location>
</feature>
<sequence>MSDDPVDRHSDDPGEPEEWPSRGIVARVQSLLETLAAMDRDDETRRVGTGGGRSGPADFDFGYSIRTGITDRPENGPDRTDRTYRTPSDESFDPERVHLDSRVDDDGYHVVADIPGISASRIDAELREADRTLVVTVDDDPVGRVKFDRPMRLVETAVRNHILRARLELETEP</sequence>